<feature type="region of interest" description="Disordered" evidence="2">
    <location>
        <begin position="1"/>
        <end position="79"/>
    </location>
</feature>
<feature type="compositionally biased region" description="Polar residues" evidence="2">
    <location>
        <begin position="109"/>
        <end position="118"/>
    </location>
</feature>
<feature type="compositionally biased region" description="Basic and acidic residues" evidence="2">
    <location>
        <begin position="157"/>
        <end position="199"/>
    </location>
</feature>
<reference evidence="3" key="1">
    <citation type="submission" date="2021-11" db="EMBL/GenBank/DDBJ databases">
        <authorList>
            <person name="Herlambang A."/>
            <person name="Guo Y."/>
            <person name="Takashima Y."/>
            <person name="Nishizawa T."/>
        </authorList>
    </citation>
    <scope>NUCLEOTIDE SEQUENCE</scope>
    <source>
        <strain evidence="3">E1425</strain>
    </source>
</reference>
<proteinExistence type="predicted"/>
<evidence type="ECO:0000313" key="4">
    <source>
        <dbReference type="Proteomes" id="UP000827284"/>
    </source>
</evidence>
<dbReference type="Proteomes" id="UP000827284">
    <property type="component" value="Unassembled WGS sequence"/>
</dbReference>
<evidence type="ECO:0000256" key="2">
    <source>
        <dbReference type="SAM" id="MobiDB-lite"/>
    </source>
</evidence>
<feature type="compositionally biased region" description="Low complexity" evidence="2">
    <location>
        <begin position="32"/>
        <end position="47"/>
    </location>
</feature>
<feature type="compositionally biased region" description="Polar residues" evidence="2">
    <location>
        <begin position="200"/>
        <end position="210"/>
    </location>
</feature>
<sequence>MIFEQPDQWSTSSGDESDSEEPLQYDSDDLLHYSSDSDLASLSGLDSETTSLSASYPASPSQYQQEDSNDDDDDKPVSLFWEESTLSLSSLSSMPRSAPVSLASPQEIPTVTQGSIPQNHCVHVKDDRSKTDDNDAKVEYSEAQEPETFTAVEAMEIKDGPDLPEKPEPARSDRTRDQETKHEPVAKTEAVEADKEEHQTTLQRRPSESVPRTVQLYNADRDAAFDSFSANNADCPQEIQASASIDGSAIQNAPVVSVMITGAILTSDERTQVQDQVSRNFRVHHGEAIDLDIRFTHMDTPLPAEENERLKEFDLFVYLLPTAGVHWRDARTIIQLALVAPLVVVSGPDVDPVTFGDMKWELMQELHAARSVAIEDDGKLVRSITSSLITRKDLDSLSIQGIISRQSTIRASTPTDADVVSSALAYLHTRWQGLAELYPYTAMSYILAVVLLACLTAFLTQGDHQSLISQPAHARVQPLQFAQNGRVGIARVDYYTPQGSTFKPKHPYPLQVRVLGAPQVGPFRGSKMQDLPDVAEPIVQDLMNGTSKVYITSLRKRRRRYQDPNTLLSVHWACVEPTRYFLHMWFENGTQVSDTPLELIWPKNRKAAIAAETASEKMSDETEMDWEDDDDDLFKGLLSGPLSYALSDETRVWLEALVPRLRPVFCDTHAAVQWAIIRSMQSAKSFLSVVSVYFDYMFGTKDFIPSKVAILQQKAIHLFQRAESVATTKISSWIERLKVRKMSKERKDVAINLERKIQSVVEYVKVDLRARLSTKTAEPFLEKVDKVLSDLPNQFDPFLDRADKAFSELENRLDDLLRSKRVQEMTKNFQKDKILERADRVLAKAECRMEKAMKSKFVQRAQRRVQDKVEHLKRTAEGELWMRRWESWMGGVQSCSKKNSKGHSCGSHRR</sequence>
<dbReference type="EMBL" id="BQFW01000002">
    <property type="protein sequence ID" value="GJJ68637.1"/>
    <property type="molecule type" value="Genomic_DNA"/>
</dbReference>
<feature type="compositionally biased region" description="Polar residues" evidence="2">
    <location>
        <begin position="48"/>
        <end position="66"/>
    </location>
</feature>
<evidence type="ECO:0000256" key="1">
    <source>
        <dbReference type="SAM" id="Coils"/>
    </source>
</evidence>
<evidence type="ECO:0000313" key="3">
    <source>
        <dbReference type="EMBL" id="GJJ68637.1"/>
    </source>
</evidence>
<dbReference type="OrthoDB" id="2377689at2759"/>
<keyword evidence="1" id="KW-0175">Coiled coil</keyword>
<feature type="region of interest" description="Disordered" evidence="2">
    <location>
        <begin position="109"/>
        <end position="143"/>
    </location>
</feature>
<feature type="region of interest" description="Disordered" evidence="2">
    <location>
        <begin position="157"/>
        <end position="210"/>
    </location>
</feature>
<feature type="coiled-coil region" evidence="1">
    <location>
        <begin position="799"/>
        <end position="855"/>
    </location>
</feature>
<accession>A0A9P3H241</accession>
<reference evidence="3" key="2">
    <citation type="journal article" date="2022" name="Microbiol. Resour. Announc.">
        <title>Whole-Genome Sequence of Entomortierella parvispora E1425, a Mucoromycotan Fungus Associated with Burkholderiaceae-Related Endosymbiotic Bacteria.</title>
        <authorList>
            <person name="Herlambang A."/>
            <person name="Guo Y."/>
            <person name="Takashima Y."/>
            <person name="Narisawa K."/>
            <person name="Ohta H."/>
            <person name="Nishizawa T."/>
        </authorList>
    </citation>
    <scope>NUCLEOTIDE SEQUENCE</scope>
    <source>
        <strain evidence="3">E1425</strain>
    </source>
</reference>
<keyword evidence="4" id="KW-1185">Reference proteome</keyword>
<name>A0A9P3H241_9FUNG</name>
<protein>
    <submittedName>
        <fullName evidence="3">Uncharacterized protein</fullName>
    </submittedName>
</protein>
<gene>
    <name evidence="3" type="ORF">EMPS_00983</name>
</gene>
<feature type="compositionally biased region" description="Acidic residues" evidence="2">
    <location>
        <begin position="15"/>
        <end position="28"/>
    </location>
</feature>
<dbReference type="AlphaFoldDB" id="A0A9P3H241"/>
<organism evidence="3 4">
    <name type="scientific">Entomortierella parvispora</name>
    <dbReference type="NCBI Taxonomy" id="205924"/>
    <lineage>
        <taxon>Eukaryota</taxon>
        <taxon>Fungi</taxon>
        <taxon>Fungi incertae sedis</taxon>
        <taxon>Mucoromycota</taxon>
        <taxon>Mortierellomycotina</taxon>
        <taxon>Mortierellomycetes</taxon>
        <taxon>Mortierellales</taxon>
        <taxon>Mortierellaceae</taxon>
        <taxon>Entomortierella</taxon>
    </lineage>
</organism>
<comment type="caution">
    <text evidence="3">The sequence shown here is derived from an EMBL/GenBank/DDBJ whole genome shotgun (WGS) entry which is preliminary data.</text>
</comment>
<feature type="compositionally biased region" description="Basic and acidic residues" evidence="2">
    <location>
        <begin position="123"/>
        <end position="140"/>
    </location>
</feature>